<keyword evidence="5 11" id="KW-0547">Nucleotide-binding</keyword>
<evidence type="ECO:0000256" key="7">
    <source>
        <dbReference type="ARBA" id="ARBA00022958"/>
    </source>
</evidence>
<keyword evidence="8 11" id="KW-1133">Transmembrane helix</keyword>
<dbReference type="GO" id="GO:0005886">
    <property type="term" value="C:plasma membrane"/>
    <property type="evidence" value="ECO:0007669"/>
    <property type="project" value="UniProtKB-SubCell"/>
</dbReference>
<feature type="transmembrane region" description="Helical" evidence="11">
    <location>
        <begin position="12"/>
        <end position="35"/>
    </location>
</feature>
<evidence type="ECO:0000256" key="2">
    <source>
        <dbReference type="ARBA" id="ARBA00022475"/>
    </source>
</evidence>
<evidence type="ECO:0000256" key="9">
    <source>
        <dbReference type="ARBA" id="ARBA00023065"/>
    </source>
</evidence>
<sequence>MLREIRPAITFLITLTVITGLIYPLAITGIAGAIFPHQAQGSLIERNGTVIGSELIGQQFTSERYFHGRPSATLGPDPADSSKTVPAPYNAANSMGSNLGPTNKALLKRVQADVEKLRQENPGMPVPIDLVTTTGSGLDPDISPEAALFQVPRVAKARNIPEAQLRELVNQQIRGRALGVFGEPRVNVLALNLALNEVEAR</sequence>
<dbReference type="HAMAP" id="MF_00276">
    <property type="entry name" value="KdpC"/>
    <property type="match status" value="1"/>
</dbReference>
<evidence type="ECO:0000256" key="4">
    <source>
        <dbReference type="ARBA" id="ARBA00022692"/>
    </source>
</evidence>
<dbReference type="RefSeq" id="WP_079446015.1">
    <property type="nucleotide sequence ID" value="NZ_MWPQ01000023.1"/>
</dbReference>
<organism evidence="12 13">
    <name type="scientific">Nitrobacter vulgaris</name>
    <dbReference type="NCBI Taxonomy" id="29421"/>
    <lineage>
        <taxon>Bacteria</taxon>
        <taxon>Pseudomonadati</taxon>
        <taxon>Pseudomonadota</taxon>
        <taxon>Alphaproteobacteria</taxon>
        <taxon>Hyphomicrobiales</taxon>
        <taxon>Nitrobacteraceae</taxon>
        <taxon>Nitrobacter</taxon>
    </lineage>
</organism>
<dbReference type="Pfam" id="PF02669">
    <property type="entry name" value="KdpC"/>
    <property type="match status" value="1"/>
</dbReference>
<dbReference type="AlphaFoldDB" id="A0A1V4I0N4"/>
<dbReference type="PANTHER" id="PTHR30042:SF2">
    <property type="entry name" value="POTASSIUM-TRANSPORTING ATPASE KDPC SUBUNIT"/>
    <property type="match status" value="1"/>
</dbReference>
<evidence type="ECO:0000256" key="5">
    <source>
        <dbReference type="ARBA" id="ARBA00022741"/>
    </source>
</evidence>
<dbReference type="Proteomes" id="UP000189940">
    <property type="component" value="Unassembled WGS sequence"/>
</dbReference>
<dbReference type="PIRSF" id="PIRSF001296">
    <property type="entry name" value="K_ATPase_KdpC"/>
    <property type="match status" value="1"/>
</dbReference>
<dbReference type="OrthoDB" id="9788285at2"/>
<keyword evidence="3 11" id="KW-0633">Potassium transport</keyword>
<dbReference type="EMBL" id="MWPQ01000023">
    <property type="protein sequence ID" value="OPH83808.1"/>
    <property type="molecule type" value="Genomic_DNA"/>
</dbReference>
<comment type="caution">
    <text evidence="12">The sequence shown here is derived from an EMBL/GenBank/DDBJ whole genome shotgun (WGS) entry which is preliminary data.</text>
</comment>
<comment type="function">
    <text evidence="11">Part of the high-affinity ATP-driven potassium transport (or Kdp) system, which catalyzes the hydrolysis of ATP coupled with the electrogenic transport of potassium into the cytoplasm. This subunit acts as a catalytic chaperone that increases the ATP-binding affinity of the ATP-hydrolyzing subunit KdpB by the formation of a transient KdpB/KdpC/ATP ternary complex.</text>
</comment>
<dbReference type="NCBIfam" id="NF001454">
    <property type="entry name" value="PRK00315.1"/>
    <property type="match status" value="1"/>
</dbReference>
<dbReference type="GO" id="GO:0005524">
    <property type="term" value="F:ATP binding"/>
    <property type="evidence" value="ECO:0007669"/>
    <property type="project" value="UniProtKB-UniRule"/>
</dbReference>
<dbReference type="InterPro" id="IPR003820">
    <property type="entry name" value="KdpC"/>
</dbReference>
<dbReference type="STRING" id="29421.B2M20_05205"/>
<proteinExistence type="inferred from homology"/>
<dbReference type="NCBIfam" id="NF010603">
    <property type="entry name" value="PRK13999.1"/>
    <property type="match status" value="1"/>
</dbReference>
<dbReference type="GO" id="GO:0008556">
    <property type="term" value="F:P-type potassium transmembrane transporter activity"/>
    <property type="evidence" value="ECO:0007669"/>
    <property type="project" value="InterPro"/>
</dbReference>
<evidence type="ECO:0000313" key="13">
    <source>
        <dbReference type="Proteomes" id="UP000189940"/>
    </source>
</evidence>
<keyword evidence="10 11" id="KW-0472">Membrane</keyword>
<gene>
    <name evidence="11" type="primary">kdpC</name>
    <name evidence="12" type="ORF">B2M20_05205</name>
</gene>
<keyword evidence="1 11" id="KW-0813">Transport</keyword>
<comment type="subcellular location">
    <subcellularLocation>
        <location evidence="11">Cell membrane</location>
        <topology evidence="11">Single-pass membrane protein</topology>
    </subcellularLocation>
</comment>
<keyword evidence="2 11" id="KW-1003">Cell membrane</keyword>
<evidence type="ECO:0000256" key="6">
    <source>
        <dbReference type="ARBA" id="ARBA00022840"/>
    </source>
</evidence>
<evidence type="ECO:0000313" key="12">
    <source>
        <dbReference type="EMBL" id="OPH83808.1"/>
    </source>
</evidence>
<protein>
    <recommendedName>
        <fullName evidence="11">Potassium-transporting ATPase KdpC subunit</fullName>
    </recommendedName>
    <alternativeName>
        <fullName evidence="11">ATP phosphohydrolase [potassium-transporting] C chain</fullName>
    </alternativeName>
    <alternativeName>
        <fullName evidence="11">Potassium-binding and translocating subunit C</fullName>
    </alternativeName>
    <alternativeName>
        <fullName evidence="11">Potassium-translocating ATPase C chain</fullName>
    </alternativeName>
</protein>
<evidence type="ECO:0000256" key="8">
    <source>
        <dbReference type="ARBA" id="ARBA00022989"/>
    </source>
</evidence>
<evidence type="ECO:0000256" key="10">
    <source>
        <dbReference type="ARBA" id="ARBA00023136"/>
    </source>
</evidence>
<keyword evidence="9 11" id="KW-0406">Ion transport</keyword>
<keyword evidence="13" id="KW-1185">Reference proteome</keyword>
<comment type="subunit">
    <text evidence="11">The system is composed of three essential subunits: KdpA, KdpB and KdpC.</text>
</comment>
<keyword evidence="4 11" id="KW-0812">Transmembrane</keyword>
<evidence type="ECO:0000256" key="3">
    <source>
        <dbReference type="ARBA" id="ARBA00022538"/>
    </source>
</evidence>
<evidence type="ECO:0000256" key="1">
    <source>
        <dbReference type="ARBA" id="ARBA00022448"/>
    </source>
</evidence>
<accession>A0A1V4I0N4</accession>
<reference evidence="12 13" key="1">
    <citation type="submission" date="2017-02" db="EMBL/GenBank/DDBJ databases">
        <title>Genome sequence of the nitrite-oxidizing bacterium Nitrobacter vulgaris strain Ab1.</title>
        <authorList>
            <person name="Mellbye B.L."/>
            <person name="Davis E.W."/>
            <person name="Spieck E."/>
            <person name="Chang J.H."/>
            <person name="Bottomley P.J."/>
            <person name="Sayavedra-Soto L.A."/>
        </authorList>
    </citation>
    <scope>NUCLEOTIDE SEQUENCE [LARGE SCALE GENOMIC DNA]</scope>
    <source>
        <strain evidence="12 13">Ab1</strain>
    </source>
</reference>
<keyword evidence="6 11" id="KW-0067">ATP-binding</keyword>
<name>A0A1V4I0N4_NITVU</name>
<evidence type="ECO:0000256" key="11">
    <source>
        <dbReference type="HAMAP-Rule" id="MF_00276"/>
    </source>
</evidence>
<keyword evidence="7 11" id="KW-0630">Potassium</keyword>
<dbReference type="PANTHER" id="PTHR30042">
    <property type="entry name" value="POTASSIUM-TRANSPORTING ATPASE C CHAIN"/>
    <property type="match status" value="1"/>
</dbReference>
<dbReference type="NCBIfam" id="TIGR00681">
    <property type="entry name" value="kdpC"/>
    <property type="match status" value="1"/>
</dbReference>
<comment type="similarity">
    <text evidence="11">Belongs to the KdpC family.</text>
</comment>